<keyword evidence="3" id="KW-0472">Membrane</keyword>
<evidence type="ECO:0000256" key="1">
    <source>
        <dbReference type="SAM" id="Coils"/>
    </source>
</evidence>
<evidence type="ECO:0000313" key="5">
    <source>
        <dbReference type="Proteomes" id="UP001357733"/>
    </source>
</evidence>
<reference evidence="4 5" key="1">
    <citation type="submission" date="2024-01" db="EMBL/GenBank/DDBJ databases">
        <title>Complete genome sequence of Citroniella saccharovorans strain M6.X9, isolated from human fecal sample.</title>
        <authorList>
            <person name="Cheng G."/>
            <person name="Westerholm M."/>
            <person name="Schnurer A."/>
        </authorList>
    </citation>
    <scope>NUCLEOTIDE SEQUENCE [LARGE SCALE GENOMIC DNA]</scope>
    <source>
        <strain evidence="4 5">DSM 29873</strain>
    </source>
</reference>
<evidence type="ECO:0000313" key="4">
    <source>
        <dbReference type="EMBL" id="MEB3429006.1"/>
    </source>
</evidence>
<dbReference type="AlphaFoldDB" id="A0AAW9MPN3"/>
<evidence type="ECO:0000256" key="3">
    <source>
        <dbReference type="SAM" id="Phobius"/>
    </source>
</evidence>
<organism evidence="4 5">
    <name type="scientific">Citroniella saccharovorans</name>
    <dbReference type="NCBI Taxonomy" id="2053367"/>
    <lineage>
        <taxon>Bacteria</taxon>
        <taxon>Bacillati</taxon>
        <taxon>Bacillota</taxon>
        <taxon>Tissierellia</taxon>
        <taxon>Tissierellales</taxon>
        <taxon>Peptoniphilaceae</taxon>
        <taxon>Citroniella</taxon>
    </lineage>
</organism>
<dbReference type="Proteomes" id="UP001357733">
    <property type="component" value="Unassembled WGS sequence"/>
</dbReference>
<gene>
    <name evidence="4" type="ORF">VLK81_03015</name>
</gene>
<feature type="transmembrane region" description="Helical" evidence="3">
    <location>
        <begin position="12"/>
        <end position="41"/>
    </location>
</feature>
<accession>A0AAW9MPN3</accession>
<protein>
    <submittedName>
        <fullName evidence="4">Uncharacterized protein</fullName>
    </submittedName>
</protein>
<name>A0AAW9MPN3_9FIRM</name>
<feature type="transmembrane region" description="Helical" evidence="3">
    <location>
        <begin position="93"/>
        <end position="113"/>
    </location>
</feature>
<proteinExistence type="predicted"/>
<feature type="transmembrane region" description="Helical" evidence="3">
    <location>
        <begin position="141"/>
        <end position="161"/>
    </location>
</feature>
<keyword evidence="3" id="KW-0812">Transmembrane</keyword>
<feature type="coiled-coil region" evidence="1">
    <location>
        <begin position="241"/>
        <end position="420"/>
    </location>
</feature>
<sequence>MEKKSSGIIVRILLILIGGIFIFEALFTNLKIMFIEAPLIGRESFSLQGVAYLAENNQYKLILMGFSILMGIFGILSFVNAFTFKVEKRFRAILQFIGTIIGAICIIFITFNLKFNLNKELENLGAGLGDLQILNADLEPIVYVFVGLSLLGIIFTILAFASAKKTYHDNILESPNEALDEAFSDGYKVAGLDDDLDFLDNGGVFYSDEDDSMSETKLITYGDDNKLSEDKRLVKSENLPKEEKNNLEDNLKIEEATLKEENSSKNDAKKSINYEDSIAEKYKEIESMRKLLNEYEDEKRKKYQELKDKISQYEKEIIEDEKNKYKIDLEALREENKRLYDEERKNILKERELDMKKLEEEKSNLEKALEEEKKKKEQENERLLEQKRIEEERRRLLEKRKIIEKEMEEKRKELEKLDREFIKKESPVIESKVSNSTKENLEETKKISPQDILKKTLERDENK</sequence>
<comment type="caution">
    <text evidence="4">The sequence shown here is derived from an EMBL/GenBank/DDBJ whole genome shotgun (WGS) entry which is preliminary data.</text>
</comment>
<dbReference type="RefSeq" id="WP_324619117.1">
    <property type="nucleotide sequence ID" value="NZ_JAYKOT010000003.1"/>
</dbReference>
<keyword evidence="3" id="KW-1133">Transmembrane helix</keyword>
<evidence type="ECO:0000256" key="2">
    <source>
        <dbReference type="SAM" id="MobiDB-lite"/>
    </source>
</evidence>
<dbReference type="EMBL" id="JAYKOT010000003">
    <property type="protein sequence ID" value="MEB3429006.1"/>
    <property type="molecule type" value="Genomic_DNA"/>
</dbReference>
<feature type="transmembrane region" description="Helical" evidence="3">
    <location>
        <begin position="61"/>
        <end position="81"/>
    </location>
</feature>
<feature type="region of interest" description="Disordered" evidence="2">
    <location>
        <begin position="428"/>
        <end position="463"/>
    </location>
</feature>
<keyword evidence="5" id="KW-1185">Reference proteome</keyword>
<feature type="compositionally biased region" description="Basic and acidic residues" evidence="2">
    <location>
        <begin position="439"/>
        <end position="463"/>
    </location>
</feature>
<keyword evidence="1" id="KW-0175">Coiled coil</keyword>